<dbReference type="Pfam" id="PF14317">
    <property type="entry name" value="YcxB"/>
    <property type="match status" value="1"/>
</dbReference>
<comment type="caution">
    <text evidence="3">The sequence shown here is derived from an EMBL/GenBank/DDBJ whole genome shotgun (WGS) entry which is preliminary data.</text>
</comment>
<feature type="domain" description="YcxB-like C-terminal" evidence="2">
    <location>
        <begin position="96"/>
        <end position="141"/>
    </location>
</feature>
<proteinExistence type="predicted"/>
<keyword evidence="4" id="KW-1185">Reference proteome</keyword>
<dbReference type="Proteomes" id="UP000739180">
    <property type="component" value="Unassembled WGS sequence"/>
</dbReference>
<evidence type="ECO:0000313" key="3">
    <source>
        <dbReference type="EMBL" id="TMW11936.1"/>
    </source>
</evidence>
<accession>A0ABY2XJ49</accession>
<evidence type="ECO:0000313" key="4">
    <source>
        <dbReference type="Proteomes" id="UP000739180"/>
    </source>
</evidence>
<feature type="transmembrane region" description="Helical" evidence="1">
    <location>
        <begin position="53"/>
        <end position="77"/>
    </location>
</feature>
<keyword evidence="1" id="KW-0472">Membrane</keyword>
<protein>
    <submittedName>
        <fullName evidence="3">YcxB family protein</fullName>
    </submittedName>
</protein>
<gene>
    <name evidence="3" type="ORF">FGS76_12990</name>
</gene>
<name>A0ABY2XJ49_9GAMM</name>
<organism evidence="3 4">
    <name type="scientific">Alloalcanivorax gelatiniphagus</name>
    <dbReference type="NCBI Taxonomy" id="1194167"/>
    <lineage>
        <taxon>Bacteria</taxon>
        <taxon>Pseudomonadati</taxon>
        <taxon>Pseudomonadota</taxon>
        <taxon>Gammaproteobacteria</taxon>
        <taxon>Oceanospirillales</taxon>
        <taxon>Alcanivoracaceae</taxon>
        <taxon>Alloalcanivorax</taxon>
    </lineage>
</organism>
<evidence type="ECO:0000259" key="2">
    <source>
        <dbReference type="Pfam" id="PF14317"/>
    </source>
</evidence>
<dbReference type="EMBL" id="VCQT01000038">
    <property type="protein sequence ID" value="TMW11936.1"/>
    <property type="molecule type" value="Genomic_DNA"/>
</dbReference>
<feature type="transmembrane region" description="Helical" evidence="1">
    <location>
        <begin position="28"/>
        <end position="47"/>
    </location>
</feature>
<reference evidence="3 4" key="1">
    <citation type="submission" date="2019-05" db="EMBL/GenBank/DDBJ databases">
        <title>Genome of Alcanivorax gelatiniphagus, an oil degrading marine bacteria.</title>
        <authorList>
            <person name="Kwon K.K."/>
        </authorList>
    </citation>
    <scope>NUCLEOTIDE SEQUENCE [LARGE SCALE GENOMIC DNA]</scope>
    <source>
        <strain evidence="3 4">MEBiC 08158</strain>
    </source>
</reference>
<sequence>MSERVVYRVSRKDYIAAGRLHSRPTLKLVVVCALIFIVLAITAAFAPPSLVGAIVGGAVGWLLLFAVMMLFITPIMLGRHYDKYKAIQAEFAIELKEEGVEVSSPDGTALVRWDSVHKWRQNDKYILILIMPKLYYVVPKSLRDRGLDIPRLLEALKKNAPEIR</sequence>
<keyword evidence="1" id="KW-0812">Transmembrane</keyword>
<evidence type="ECO:0000256" key="1">
    <source>
        <dbReference type="SAM" id="Phobius"/>
    </source>
</evidence>
<dbReference type="InterPro" id="IPR025588">
    <property type="entry name" value="YcxB-like_C"/>
</dbReference>
<dbReference type="RefSeq" id="WP_138773081.1">
    <property type="nucleotide sequence ID" value="NZ_JBHSSX010000003.1"/>
</dbReference>
<keyword evidence="1" id="KW-1133">Transmembrane helix</keyword>